<dbReference type="Proteomes" id="UP000274668">
    <property type="component" value="Segment"/>
</dbReference>
<reference evidence="2 3" key="1">
    <citation type="submission" date="2018-09" db="EMBL/GenBank/DDBJ databases">
        <authorList>
            <person name="Rimple P.A."/>
            <person name="Stoner T.H."/>
            <person name="Garlena R.A."/>
            <person name="Russell D.A."/>
            <person name="Pope W.H."/>
            <person name="Jacobs-Sera D."/>
            <person name="Hatfull G.F."/>
        </authorList>
    </citation>
    <scope>NUCLEOTIDE SEQUENCE [LARGE SCALE GENOMIC DNA]</scope>
</reference>
<protein>
    <submittedName>
        <fullName evidence="2">Uncharacterized protein</fullName>
    </submittedName>
</protein>
<organism evidence="2 3">
    <name type="scientific">Arthrobacter phage Andrew</name>
    <dbReference type="NCBI Taxonomy" id="2419946"/>
    <lineage>
        <taxon>Viruses</taxon>
        <taxon>Duplodnaviria</taxon>
        <taxon>Heunggongvirae</taxon>
        <taxon>Uroviricota</taxon>
        <taxon>Caudoviricetes</taxon>
        <taxon>Andrewvirus</taxon>
        <taxon>Andrewvirus andrew</taxon>
    </lineage>
</organism>
<sequence>MMDEALGHHAAASRGYAGTVADSRRVDDEDAES</sequence>
<name>A0A3G2KD09_9CAUD</name>
<dbReference type="GeneID" id="55006978"/>
<evidence type="ECO:0000256" key="1">
    <source>
        <dbReference type="SAM" id="MobiDB-lite"/>
    </source>
</evidence>
<dbReference type="EMBL" id="MH834595">
    <property type="protein sequence ID" value="AYN56888.1"/>
    <property type="molecule type" value="Genomic_DNA"/>
</dbReference>
<gene>
    <name evidence="2" type="primary">66</name>
    <name evidence="2" type="ORF">PBI_ANDREW_66</name>
</gene>
<keyword evidence="3" id="KW-1185">Reference proteome</keyword>
<evidence type="ECO:0000313" key="2">
    <source>
        <dbReference type="EMBL" id="AYN56888.1"/>
    </source>
</evidence>
<evidence type="ECO:0000313" key="3">
    <source>
        <dbReference type="Proteomes" id="UP000274668"/>
    </source>
</evidence>
<accession>A0A3G2KD09</accession>
<proteinExistence type="predicted"/>
<dbReference type="KEGG" id="vg:55006978"/>
<feature type="region of interest" description="Disordered" evidence="1">
    <location>
        <begin position="1"/>
        <end position="33"/>
    </location>
</feature>
<dbReference type="RefSeq" id="YP_009815752.1">
    <property type="nucleotide sequence ID" value="NC_048098.1"/>
</dbReference>